<reference evidence="4" key="1">
    <citation type="submission" date="2014-04" db="EMBL/GenBank/DDBJ databases">
        <title>Evolutionary Origins and Diversification of the Mycorrhizal Mutualists.</title>
        <authorList>
            <consortium name="DOE Joint Genome Institute"/>
            <consortium name="Mycorrhizal Genomics Consortium"/>
            <person name="Kohler A."/>
            <person name="Kuo A."/>
            <person name="Nagy L.G."/>
            <person name="Floudas D."/>
            <person name="Copeland A."/>
            <person name="Barry K.W."/>
            <person name="Cichocki N."/>
            <person name="Veneault-Fourrey C."/>
            <person name="LaButti K."/>
            <person name="Lindquist E.A."/>
            <person name="Lipzen A."/>
            <person name="Lundell T."/>
            <person name="Morin E."/>
            <person name="Murat C."/>
            <person name="Riley R."/>
            <person name="Ohm R."/>
            <person name="Sun H."/>
            <person name="Tunlid A."/>
            <person name="Henrissat B."/>
            <person name="Grigoriev I.V."/>
            <person name="Hibbett D.S."/>
            <person name="Martin F."/>
        </authorList>
    </citation>
    <scope>NUCLEOTIDE SEQUENCE [LARGE SCALE GENOMIC DNA]</scope>
    <source>
        <strain evidence="4">FD-334 SS-4</strain>
    </source>
</reference>
<evidence type="ECO:0000259" key="2">
    <source>
        <dbReference type="PROSITE" id="PS50157"/>
    </source>
</evidence>
<dbReference type="Proteomes" id="UP000054270">
    <property type="component" value="Unassembled WGS sequence"/>
</dbReference>
<dbReference type="SUPFAM" id="SSF57667">
    <property type="entry name" value="beta-beta-alpha zinc fingers"/>
    <property type="match status" value="1"/>
</dbReference>
<keyword evidence="1" id="KW-0479">Metal-binding</keyword>
<sequence>MNSAFFNLPHTSAVRMEPNNFTRTPETGYRCLWHDCNKTFTTNYRATTHYNNFHASGRERMVYTCDQCGEYTTPYESAISRHKKSQKCISNSIRRQLFDRTQYASTL</sequence>
<proteinExistence type="predicted"/>
<dbReference type="Gene3D" id="3.30.160.60">
    <property type="entry name" value="Classic Zinc Finger"/>
    <property type="match status" value="1"/>
</dbReference>
<dbReference type="PROSITE" id="PS50157">
    <property type="entry name" value="ZINC_FINGER_C2H2_2"/>
    <property type="match status" value="1"/>
</dbReference>
<evidence type="ECO:0000313" key="3">
    <source>
        <dbReference type="EMBL" id="KJA23597.1"/>
    </source>
</evidence>
<organism evidence="3 4">
    <name type="scientific">Hypholoma sublateritium (strain FD-334 SS-4)</name>
    <dbReference type="NCBI Taxonomy" id="945553"/>
    <lineage>
        <taxon>Eukaryota</taxon>
        <taxon>Fungi</taxon>
        <taxon>Dikarya</taxon>
        <taxon>Basidiomycota</taxon>
        <taxon>Agaricomycotina</taxon>
        <taxon>Agaricomycetes</taxon>
        <taxon>Agaricomycetidae</taxon>
        <taxon>Agaricales</taxon>
        <taxon>Agaricineae</taxon>
        <taxon>Strophariaceae</taxon>
        <taxon>Hypholoma</taxon>
    </lineage>
</organism>
<keyword evidence="4" id="KW-1185">Reference proteome</keyword>
<dbReference type="InterPro" id="IPR013087">
    <property type="entry name" value="Znf_C2H2_type"/>
</dbReference>
<name>A0A0D2L8R2_HYPSF</name>
<gene>
    <name evidence="3" type="ORF">HYPSUDRAFT_582945</name>
</gene>
<evidence type="ECO:0000256" key="1">
    <source>
        <dbReference type="PROSITE-ProRule" id="PRU00042"/>
    </source>
</evidence>
<evidence type="ECO:0000313" key="4">
    <source>
        <dbReference type="Proteomes" id="UP000054270"/>
    </source>
</evidence>
<dbReference type="InterPro" id="IPR036236">
    <property type="entry name" value="Znf_C2H2_sf"/>
</dbReference>
<dbReference type="AlphaFoldDB" id="A0A0D2L8R2"/>
<protein>
    <recommendedName>
        <fullName evidence="2">C2H2-type domain-containing protein</fullName>
    </recommendedName>
</protein>
<dbReference type="GO" id="GO:0008270">
    <property type="term" value="F:zinc ion binding"/>
    <property type="evidence" value="ECO:0007669"/>
    <property type="project" value="UniProtKB-KW"/>
</dbReference>
<feature type="domain" description="C2H2-type" evidence="2">
    <location>
        <begin position="29"/>
        <end position="59"/>
    </location>
</feature>
<keyword evidence="1" id="KW-0862">Zinc</keyword>
<accession>A0A0D2L8R2</accession>
<dbReference type="PROSITE" id="PS00028">
    <property type="entry name" value="ZINC_FINGER_C2H2_1"/>
    <property type="match status" value="1"/>
</dbReference>
<keyword evidence="1" id="KW-0863">Zinc-finger</keyword>
<dbReference type="EMBL" id="KN817542">
    <property type="protein sequence ID" value="KJA23597.1"/>
    <property type="molecule type" value="Genomic_DNA"/>
</dbReference>